<comment type="caution">
    <text evidence="6">The sequence shown here is derived from an EMBL/GenBank/DDBJ whole genome shotgun (WGS) entry which is preliminary data.</text>
</comment>
<keyword evidence="7" id="KW-1185">Reference proteome</keyword>
<evidence type="ECO:0000256" key="4">
    <source>
        <dbReference type="ARBA" id="ARBA00023136"/>
    </source>
</evidence>
<evidence type="ECO:0000313" key="6">
    <source>
        <dbReference type="EMBL" id="KAK0510867.1"/>
    </source>
</evidence>
<dbReference type="InterPro" id="IPR000537">
    <property type="entry name" value="UbiA_prenyltransferase"/>
</dbReference>
<evidence type="ECO:0000256" key="2">
    <source>
        <dbReference type="ARBA" id="ARBA00022692"/>
    </source>
</evidence>
<feature type="transmembrane region" description="Helical" evidence="5">
    <location>
        <begin position="208"/>
        <end position="229"/>
    </location>
</feature>
<gene>
    <name evidence="6" type="ORF">JMJ35_006419</name>
</gene>
<dbReference type="Proteomes" id="UP001166286">
    <property type="component" value="Unassembled WGS sequence"/>
</dbReference>
<reference evidence="6" key="1">
    <citation type="submission" date="2023-03" db="EMBL/GenBank/DDBJ databases">
        <title>Complete genome of Cladonia borealis.</title>
        <authorList>
            <person name="Park H."/>
        </authorList>
    </citation>
    <scope>NUCLEOTIDE SEQUENCE</scope>
    <source>
        <strain evidence="6">ANT050790</strain>
    </source>
</reference>
<keyword evidence="3 5" id="KW-1133">Transmembrane helix</keyword>
<protein>
    <recommendedName>
        <fullName evidence="8">Digeranylgeranylglyceryl phosphate synthase</fullName>
    </recommendedName>
</protein>
<evidence type="ECO:0008006" key="8">
    <source>
        <dbReference type="Google" id="ProtNLM"/>
    </source>
</evidence>
<accession>A0AA39V0F6</accession>
<dbReference type="PANTHER" id="PTHR42723">
    <property type="entry name" value="CHLOROPHYLL SYNTHASE"/>
    <property type="match status" value="1"/>
</dbReference>
<keyword evidence="2 5" id="KW-0812">Transmembrane</keyword>
<comment type="subcellular location">
    <subcellularLocation>
        <location evidence="1">Membrane</location>
        <topology evidence="1">Multi-pass membrane protein</topology>
    </subcellularLocation>
</comment>
<dbReference type="InterPro" id="IPR050475">
    <property type="entry name" value="Prenyltransferase_related"/>
</dbReference>
<dbReference type="EMBL" id="JAFEKC020000014">
    <property type="protein sequence ID" value="KAK0510867.1"/>
    <property type="molecule type" value="Genomic_DNA"/>
</dbReference>
<keyword evidence="4 5" id="KW-0472">Membrane</keyword>
<evidence type="ECO:0000313" key="7">
    <source>
        <dbReference type="Proteomes" id="UP001166286"/>
    </source>
</evidence>
<feature type="transmembrane region" description="Helical" evidence="5">
    <location>
        <begin position="250"/>
        <end position="270"/>
    </location>
</feature>
<feature type="transmembrane region" description="Helical" evidence="5">
    <location>
        <begin position="276"/>
        <end position="293"/>
    </location>
</feature>
<dbReference type="GO" id="GO:0016765">
    <property type="term" value="F:transferase activity, transferring alkyl or aryl (other than methyl) groups"/>
    <property type="evidence" value="ECO:0007669"/>
    <property type="project" value="InterPro"/>
</dbReference>
<dbReference type="AlphaFoldDB" id="A0AA39V0F6"/>
<dbReference type="CDD" id="cd13965">
    <property type="entry name" value="PT_UbiA_3"/>
    <property type="match status" value="1"/>
</dbReference>
<feature type="transmembrane region" description="Helical" evidence="5">
    <location>
        <begin position="79"/>
        <end position="98"/>
    </location>
</feature>
<name>A0AA39V0F6_9LECA</name>
<feature type="transmembrane region" description="Helical" evidence="5">
    <location>
        <begin position="135"/>
        <end position="160"/>
    </location>
</feature>
<evidence type="ECO:0000256" key="5">
    <source>
        <dbReference type="SAM" id="Phobius"/>
    </source>
</evidence>
<dbReference type="GO" id="GO:0016020">
    <property type="term" value="C:membrane"/>
    <property type="evidence" value="ECO:0007669"/>
    <property type="project" value="UniProtKB-SubCell"/>
</dbReference>
<sequence length="330" mass="36864">MTTGVDIYCCSVHDTKSDASSRDIFPNVVTLLRRVNYHLYTLWLFTYSDLKTVIYPQLAFGLSNALSGVITVDRAPSAFAVLARIPLILLWVWFVLFLEVVANQRLPLSILEDVKNKPWRPLPSRRLSPRSAQRLLLFSVPIVLMISSFLGTITLSMAGITATWMYNDLGGADNSYVARNLLNACGLTIFGAGATTIAAGGSELNENAAAWFGILACTIFSTVQTQDLADMEGDAARGRKTMPLIHGQSVTRWSIALFVTFWSLICPYFWNLNKYSYCPSVLVGGLLAFRALLIRDVGADKLTWKIWCIWMIVLYTLPLYKDHRALEACW</sequence>
<proteinExistence type="predicted"/>
<organism evidence="6 7">
    <name type="scientific">Cladonia borealis</name>
    <dbReference type="NCBI Taxonomy" id="184061"/>
    <lineage>
        <taxon>Eukaryota</taxon>
        <taxon>Fungi</taxon>
        <taxon>Dikarya</taxon>
        <taxon>Ascomycota</taxon>
        <taxon>Pezizomycotina</taxon>
        <taxon>Lecanoromycetes</taxon>
        <taxon>OSLEUM clade</taxon>
        <taxon>Lecanoromycetidae</taxon>
        <taxon>Lecanorales</taxon>
        <taxon>Lecanorineae</taxon>
        <taxon>Cladoniaceae</taxon>
        <taxon>Cladonia</taxon>
    </lineage>
</organism>
<evidence type="ECO:0000256" key="3">
    <source>
        <dbReference type="ARBA" id="ARBA00022989"/>
    </source>
</evidence>
<feature type="transmembrane region" description="Helical" evidence="5">
    <location>
        <begin position="181"/>
        <end position="202"/>
    </location>
</feature>
<dbReference type="PANTHER" id="PTHR42723:SF1">
    <property type="entry name" value="CHLOROPHYLL SYNTHASE, CHLOROPLASTIC"/>
    <property type="match status" value="1"/>
</dbReference>
<dbReference type="Pfam" id="PF01040">
    <property type="entry name" value="UbiA"/>
    <property type="match status" value="1"/>
</dbReference>
<evidence type="ECO:0000256" key="1">
    <source>
        <dbReference type="ARBA" id="ARBA00004141"/>
    </source>
</evidence>